<feature type="signal peptide" evidence="1">
    <location>
        <begin position="1"/>
        <end position="21"/>
    </location>
</feature>
<protein>
    <recommendedName>
        <fullName evidence="2">Peptidase C39-like domain-containing protein</fullName>
    </recommendedName>
</protein>
<sequence>MKVAKQLFVCMLLVFFTWNFTDSEIIFADEVEFSGTTAPLNVNVRDAKSLNANIVEVLPGNTKVTFKGWEYGEEVKDYWTGNLDNRWFYYFKNGKKVFVTSAYINGNPPNTSADRKLSVPNILQERSNWCWAGTSVSVLNHFGKTPTQDQFVRYVKGGSYNNPATSREIQYGLSGYGFSSAISSGAKSYDWFKNQINSNQPMIALIMWQNGANVGHFLVLDGYYKGTNGVDYITYMDPWYGDHYNHNFSSFDNNNNFWWNETVYNVRAN</sequence>
<dbReference type="eggNOG" id="COG3271">
    <property type="taxonomic scope" value="Bacteria"/>
</dbReference>
<feature type="domain" description="Peptidase C39-like" evidence="2">
    <location>
        <begin position="117"/>
        <end position="239"/>
    </location>
</feature>
<evidence type="ECO:0000256" key="1">
    <source>
        <dbReference type="SAM" id="SignalP"/>
    </source>
</evidence>
<name>A0A073K587_9BACI</name>
<dbReference type="Gene3D" id="2.30.30.40">
    <property type="entry name" value="SH3 Domains"/>
    <property type="match status" value="1"/>
</dbReference>
<dbReference type="InterPro" id="IPR039564">
    <property type="entry name" value="Peptidase_C39-like"/>
</dbReference>
<dbReference type="EMBL" id="JOTM01000031">
    <property type="protein sequence ID" value="KEK22419.1"/>
    <property type="molecule type" value="Genomic_DNA"/>
</dbReference>
<evidence type="ECO:0000259" key="2">
    <source>
        <dbReference type="Pfam" id="PF13529"/>
    </source>
</evidence>
<feature type="chain" id="PRO_5038512511" description="Peptidase C39-like domain-containing protein" evidence="1">
    <location>
        <begin position="22"/>
        <end position="269"/>
    </location>
</feature>
<keyword evidence="4" id="KW-1185">Reference proteome</keyword>
<dbReference type="RefSeq" id="WP_033677440.1">
    <property type="nucleotide sequence ID" value="NZ_JOTM01000031.1"/>
</dbReference>
<reference evidence="3 4" key="1">
    <citation type="submission" date="2014-06" db="EMBL/GenBank/DDBJ databases">
        <title>Draft genome sequence of Bacillus gaemokensis JCM 15801 (MCCC 1A00707).</title>
        <authorList>
            <person name="Lai Q."/>
            <person name="Liu Y."/>
            <person name="Shao Z."/>
        </authorList>
    </citation>
    <scope>NUCLEOTIDE SEQUENCE [LARGE SCALE GENOMIC DNA]</scope>
    <source>
        <strain evidence="3 4">JCM 15801</strain>
    </source>
</reference>
<dbReference type="OrthoDB" id="123420at2"/>
<dbReference type="STRING" id="574375.AZF08_17990"/>
<gene>
    <name evidence="3" type="ORF">BAGA_19245</name>
</gene>
<proteinExistence type="predicted"/>
<organism evidence="3 4">
    <name type="scientific">Bacillus gaemokensis</name>
    <dbReference type="NCBI Taxonomy" id="574375"/>
    <lineage>
        <taxon>Bacteria</taxon>
        <taxon>Bacillati</taxon>
        <taxon>Bacillota</taxon>
        <taxon>Bacilli</taxon>
        <taxon>Bacillales</taxon>
        <taxon>Bacillaceae</taxon>
        <taxon>Bacillus</taxon>
        <taxon>Bacillus cereus group</taxon>
    </lineage>
</organism>
<evidence type="ECO:0000313" key="4">
    <source>
        <dbReference type="Proteomes" id="UP000027778"/>
    </source>
</evidence>
<evidence type="ECO:0000313" key="3">
    <source>
        <dbReference type="EMBL" id="KEK22419.1"/>
    </source>
</evidence>
<keyword evidence="1" id="KW-0732">Signal</keyword>
<dbReference type="AlphaFoldDB" id="A0A073K587"/>
<comment type="caution">
    <text evidence="3">The sequence shown here is derived from an EMBL/GenBank/DDBJ whole genome shotgun (WGS) entry which is preliminary data.</text>
</comment>
<accession>A0A073K587</accession>
<dbReference type="Pfam" id="PF13529">
    <property type="entry name" value="Peptidase_C39_2"/>
    <property type="match status" value="1"/>
</dbReference>
<dbReference type="Proteomes" id="UP000027778">
    <property type="component" value="Unassembled WGS sequence"/>
</dbReference>
<dbReference type="Gene3D" id="3.90.70.10">
    <property type="entry name" value="Cysteine proteinases"/>
    <property type="match status" value="1"/>
</dbReference>